<feature type="compositionally biased region" description="Low complexity" evidence="1">
    <location>
        <begin position="1"/>
        <end position="20"/>
    </location>
</feature>
<organism evidence="2">
    <name type="scientific">Cryptococcus bacillisporus CA1280</name>
    <dbReference type="NCBI Taxonomy" id="1296109"/>
    <lineage>
        <taxon>Eukaryota</taxon>
        <taxon>Fungi</taxon>
        <taxon>Dikarya</taxon>
        <taxon>Basidiomycota</taxon>
        <taxon>Agaricomycotina</taxon>
        <taxon>Tremellomycetes</taxon>
        <taxon>Tremellales</taxon>
        <taxon>Cryptococcaceae</taxon>
        <taxon>Cryptococcus</taxon>
        <taxon>Cryptococcus gattii species complex</taxon>
    </lineage>
</organism>
<sequence length="110" mass="12082">MHLANISISSLNKSETSKSSSRSREGRTLPSPESRRLPSSLPTPPLPPPSLRLPRLPPTSPSSRSDAPSTFTPLFSTTLRRLRSSSRACPLDSRLRRLVLSLPRSNLGRL</sequence>
<reference evidence="2" key="1">
    <citation type="submission" date="2015-01" db="EMBL/GenBank/DDBJ databases">
        <title>The Genome Sequence of Cryptococcus gattii CA1280.</title>
        <authorList>
            <consortium name="The Broad Institute Genomics Platform"/>
            <person name="Cuomo C."/>
            <person name="Litvintseva A."/>
            <person name="Chen Y."/>
            <person name="Heitman J."/>
            <person name="Sun S."/>
            <person name="Springer D."/>
            <person name="Dromer F."/>
            <person name="Young S."/>
            <person name="Zeng Q."/>
            <person name="Gargeya S."/>
            <person name="Abouelleil A."/>
            <person name="Alvarado L."/>
            <person name="Chapman S.B."/>
            <person name="Gainer-Dewar J."/>
            <person name="Goldberg J."/>
            <person name="Griggs A."/>
            <person name="Gujja S."/>
            <person name="Hansen M."/>
            <person name="Howarth C."/>
            <person name="Imamovic A."/>
            <person name="Larimer J."/>
            <person name="Murphy C."/>
            <person name="Naylor J."/>
            <person name="Pearson M."/>
            <person name="Priest M."/>
            <person name="Roberts A."/>
            <person name="Saif S."/>
            <person name="Shea T."/>
            <person name="Sykes S."/>
            <person name="Wortman J."/>
            <person name="Nusbaum C."/>
            <person name="Birren B."/>
        </authorList>
    </citation>
    <scope>NUCLEOTIDE SEQUENCE [LARGE SCALE GENOMIC DNA]</scope>
    <source>
        <strain evidence="2">CA1280</strain>
    </source>
</reference>
<dbReference type="AlphaFoldDB" id="A0A0D0VA04"/>
<gene>
    <name evidence="2" type="ORF">I312_06419</name>
</gene>
<feature type="region of interest" description="Disordered" evidence="1">
    <location>
        <begin position="1"/>
        <end position="73"/>
    </location>
</feature>
<evidence type="ECO:0000256" key="1">
    <source>
        <dbReference type="SAM" id="MobiDB-lite"/>
    </source>
</evidence>
<accession>A0A0D0VA04</accession>
<dbReference type="HOGENOM" id="CLU_138657_0_0_1"/>
<protein>
    <submittedName>
        <fullName evidence="2">Unplaced genomic scaffold supercont1.29, whole genome shotgun sequence</fullName>
    </submittedName>
</protein>
<feature type="compositionally biased region" description="Low complexity" evidence="1">
    <location>
        <begin position="61"/>
        <end position="73"/>
    </location>
</feature>
<name>A0A0D0VA04_CRYGA</name>
<dbReference type="EMBL" id="KN848001">
    <property type="protein sequence ID" value="KIR44406.1"/>
    <property type="molecule type" value="Genomic_DNA"/>
</dbReference>
<feature type="compositionally biased region" description="Pro residues" evidence="1">
    <location>
        <begin position="41"/>
        <end position="60"/>
    </location>
</feature>
<proteinExistence type="predicted"/>
<evidence type="ECO:0000313" key="2">
    <source>
        <dbReference type="EMBL" id="KIR44406.1"/>
    </source>
</evidence>
<feature type="compositionally biased region" description="Low complexity" evidence="1">
    <location>
        <begin position="28"/>
        <end position="40"/>
    </location>
</feature>